<name>A0A5N5KGJ6_9ROSI</name>
<comment type="caution">
    <text evidence="1">The sequence shown here is derived from an EMBL/GenBank/DDBJ whole genome shotgun (WGS) entry which is preliminary data.</text>
</comment>
<evidence type="ECO:0000313" key="1">
    <source>
        <dbReference type="EMBL" id="KAB5529386.1"/>
    </source>
</evidence>
<dbReference type="Proteomes" id="UP000326939">
    <property type="component" value="Chromosome 13"/>
</dbReference>
<gene>
    <name evidence="1" type="ORF">DKX38_019467</name>
</gene>
<reference evidence="2" key="1">
    <citation type="journal article" date="2019" name="Gigascience">
        <title>De novo genome assembly of the endangered Acer yangbiense, a plant species with extremely small populations endemic to Yunnan Province, China.</title>
        <authorList>
            <person name="Yang J."/>
            <person name="Wariss H.M."/>
            <person name="Tao L."/>
            <person name="Zhang R."/>
            <person name="Yun Q."/>
            <person name="Hollingsworth P."/>
            <person name="Dao Z."/>
            <person name="Luo G."/>
            <person name="Guo H."/>
            <person name="Ma Y."/>
            <person name="Sun W."/>
        </authorList>
    </citation>
    <scope>NUCLEOTIDE SEQUENCE [LARGE SCALE GENOMIC DNA]</scope>
    <source>
        <strain evidence="2">cv. br00</strain>
    </source>
</reference>
<proteinExistence type="predicted"/>
<dbReference type="AlphaFoldDB" id="A0A5N5KGJ6"/>
<evidence type="ECO:0000313" key="2">
    <source>
        <dbReference type="Proteomes" id="UP000326939"/>
    </source>
</evidence>
<sequence>MEEGNSNNHIANNVARATVAALDWNSTPGARKDAVSFLESLHTQIPISFLLLLIKTQTFEFLWEFSVVQSGKFPVFSEIKYCRSKQEMYEFWPAHDSFLSKGTGFQSYLLMWSFDQKGRILCFK</sequence>
<organism evidence="1 2">
    <name type="scientific">Salix brachista</name>
    <dbReference type="NCBI Taxonomy" id="2182728"/>
    <lineage>
        <taxon>Eukaryota</taxon>
        <taxon>Viridiplantae</taxon>
        <taxon>Streptophyta</taxon>
        <taxon>Embryophyta</taxon>
        <taxon>Tracheophyta</taxon>
        <taxon>Spermatophyta</taxon>
        <taxon>Magnoliopsida</taxon>
        <taxon>eudicotyledons</taxon>
        <taxon>Gunneridae</taxon>
        <taxon>Pentapetalae</taxon>
        <taxon>rosids</taxon>
        <taxon>fabids</taxon>
        <taxon>Malpighiales</taxon>
        <taxon>Salicaceae</taxon>
        <taxon>Saliceae</taxon>
        <taxon>Salix</taxon>
    </lineage>
</organism>
<keyword evidence="2" id="KW-1185">Reference proteome</keyword>
<dbReference type="EMBL" id="VDCV01000013">
    <property type="protein sequence ID" value="KAB5529386.1"/>
    <property type="molecule type" value="Genomic_DNA"/>
</dbReference>
<protein>
    <submittedName>
        <fullName evidence="1">Uncharacterized protein</fullName>
    </submittedName>
</protein>
<accession>A0A5N5KGJ6</accession>